<gene>
    <name evidence="1" type="ORF">SAMN04489712_110126</name>
</gene>
<dbReference type="AlphaFoldDB" id="A0A1H6CKP5"/>
<organism evidence="1 2">
    <name type="scientific">Thermomonospora echinospora</name>
    <dbReference type="NCBI Taxonomy" id="1992"/>
    <lineage>
        <taxon>Bacteria</taxon>
        <taxon>Bacillati</taxon>
        <taxon>Actinomycetota</taxon>
        <taxon>Actinomycetes</taxon>
        <taxon>Streptosporangiales</taxon>
        <taxon>Thermomonosporaceae</taxon>
        <taxon>Thermomonospora</taxon>
    </lineage>
</organism>
<dbReference type="RefSeq" id="WP_103939838.1">
    <property type="nucleotide sequence ID" value="NZ_FNVO01000010.1"/>
</dbReference>
<dbReference type="InterPro" id="IPR007423">
    <property type="entry name" value="Sel_put"/>
</dbReference>
<reference evidence="2" key="1">
    <citation type="submission" date="2016-10" db="EMBL/GenBank/DDBJ databases">
        <authorList>
            <person name="Varghese N."/>
            <person name="Submissions S."/>
        </authorList>
    </citation>
    <scope>NUCLEOTIDE SEQUENCE [LARGE SCALE GENOMIC DNA]</scope>
    <source>
        <strain evidence="2">DSM 43163</strain>
    </source>
</reference>
<keyword evidence="2" id="KW-1185">Reference proteome</keyword>
<protein>
    <submittedName>
        <fullName evidence="1">Uncharacterized short protein YbdD, DUF466 family</fullName>
    </submittedName>
</protein>
<accession>A0A1H6CKP5</accession>
<dbReference type="OrthoDB" id="3541280at2"/>
<dbReference type="Proteomes" id="UP000236723">
    <property type="component" value="Unassembled WGS sequence"/>
</dbReference>
<evidence type="ECO:0000313" key="2">
    <source>
        <dbReference type="Proteomes" id="UP000236723"/>
    </source>
</evidence>
<dbReference type="Pfam" id="PF04328">
    <property type="entry name" value="Sel_put"/>
    <property type="match status" value="1"/>
</dbReference>
<dbReference type="EMBL" id="FNVO01000010">
    <property type="protein sequence ID" value="SEG73564.1"/>
    <property type="molecule type" value="Genomic_DNA"/>
</dbReference>
<name>A0A1H6CKP5_9ACTN</name>
<proteinExistence type="predicted"/>
<sequence>MTAPPRPLGQAAGQVRARLAERLRTAWLLLREFSGERAYEIYLEHHHRHHPGEPVMSEREFWRHHIDSRDRNPRATCC</sequence>
<evidence type="ECO:0000313" key="1">
    <source>
        <dbReference type="EMBL" id="SEG73564.1"/>
    </source>
</evidence>